<evidence type="ECO:0000256" key="4">
    <source>
        <dbReference type="ARBA" id="ARBA00024725"/>
    </source>
</evidence>
<dbReference type="InterPro" id="IPR003439">
    <property type="entry name" value="ABC_transporter-like_ATP-bd"/>
</dbReference>
<keyword evidence="6" id="KW-0378">Hydrolase</keyword>
<dbReference type="AlphaFoldDB" id="A0A0F5MQ39"/>
<keyword evidence="1" id="KW-0813">Transport</keyword>
<dbReference type="Proteomes" id="UP000033358">
    <property type="component" value="Unassembled WGS sequence"/>
</dbReference>
<evidence type="ECO:0000256" key="2">
    <source>
        <dbReference type="ARBA" id="ARBA00022741"/>
    </source>
</evidence>
<keyword evidence="2" id="KW-0547">Nucleotide-binding</keyword>
<dbReference type="SUPFAM" id="SSF52540">
    <property type="entry name" value="P-loop containing nucleoside triphosphate hydrolases"/>
    <property type="match status" value="1"/>
</dbReference>
<dbReference type="GO" id="GO:0005524">
    <property type="term" value="F:ATP binding"/>
    <property type="evidence" value="ECO:0007669"/>
    <property type="project" value="UniProtKB-KW"/>
</dbReference>
<evidence type="ECO:0000313" key="6">
    <source>
        <dbReference type="EMBL" id="KKB96684.1"/>
    </source>
</evidence>
<dbReference type="Gene3D" id="3.40.50.300">
    <property type="entry name" value="P-loop containing nucleotide triphosphate hydrolases"/>
    <property type="match status" value="1"/>
</dbReference>
<feature type="domain" description="ABC transporter" evidence="5">
    <location>
        <begin position="8"/>
        <end position="236"/>
    </location>
</feature>
<protein>
    <submittedName>
        <fullName evidence="6">Putative ABC transporter ATP-binding protein YxlF</fullName>
        <ecNumber evidence="6">3.6.3.-</ecNumber>
    </submittedName>
</protein>
<gene>
    <name evidence="6" type="primary">yxlF</name>
    <name evidence="6" type="ORF">SZ25_00240</name>
</gene>
<proteinExistence type="predicted"/>
<dbReference type="PROSITE" id="PS50893">
    <property type="entry name" value="ABC_TRANSPORTER_2"/>
    <property type="match status" value="1"/>
</dbReference>
<evidence type="ECO:0000256" key="1">
    <source>
        <dbReference type="ARBA" id="ARBA00022448"/>
    </source>
</evidence>
<dbReference type="Pfam" id="PF00005">
    <property type="entry name" value="ABC_tran"/>
    <property type="match status" value="1"/>
</dbReference>
<evidence type="ECO:0000259" key="5">
    <source>
        <dbReference type="PROSITE" id="PS50893"/>
    </source>
</evidence>
<comment type="caution">
    <text evidence="6">The sequence shown here is derived from an EMBL/GenBank/DDBJ whole genome shotgun (WGS) entry which is preliminary data.</text>
</comment>
<dbReference type="InterPro" id="IPR051782">
    <property type="entry name" value="ABC_Transporter_VariousFunc"/>
</dbReference>
<comment type="function">
    <text evidence="4">Part of an ABC transporter complex. Transmembrane domains (TMD) form a pore in the inner membrane and the ATP-binding domain (NBD) is responsible for energy generation.</text>
</comment>
<dbReference type="EMBL" id="JYHA01000031">
    <property type="protein sequence ID" value="KKB96684.1"/>
    <property type="molecule type" value="Genomic_DNA"/>
</dbReference>
<dbReference type="InterPro" id="IPR027417">
    <property type="entry name" value="P-loop_NTPase"/>
</dbReference>
<evidence type="ECO:0000256" key="3">
    <source>
        <dbReference type="ARBA" id="ARBA00022840"/>
    </source>
</evidence>
<dbReference type="PANTHER" id="PTHR42939:SF1">
    <property type="entry name" value="ABC TRANSPORTER ATP-BINDING PROTEIN ALBC-RELATED"/>
    <property type="match status" value="1"/>
</dbReference>
<dbReference type="InterPro" id="IPR003593">
    <property type="entry name" value="AAA+_ATPase"/>
</dbReference>
<accession>A0A0F5MQ39</accession>
<dbReference type="PANTHER" id="PTHR42939">
    <property type="entry name" value="ABC TRANSPORTER ATP-BINDING PROTEIN ALBC-RELATED"/>
    <property type="match status" value="1"/>
</dbReference>
<evidence type="ECO:0000313" key="7">
    <source>
        <dbReference type="Proteomes" id="UP000033358"/>
    </source>
</evidence>
<organism evidence="6 7">
    <name type="scientific">Candidatus Arcanibacter lacustris</name>
    <dbReference type="NCBI Taxonomy" id="1607817"/>
    <lineage>
        <taxon>Bacteria</taxon>
        <taxon>Pseudomonadati</taxon>
        <taxon>Pseudomonadota</taxon>
        <taxon>Alphaproteobacteria</taxon>
        <taxon>Rickettsiales</taxon>
        <taxon>Candidatus Arcanibacter</taxon>
    </lineage>
</organism>
<dbReference type="SMART" id="SM00382">
    <property type="entry name" value="AAA"/>
    <property type="match status" value="1"/>
</dbReference>
<keyword evidence="3 6" id="KW-0067">ATP-binding</keyword>
<dbReference type="EC" id="3.6.3.-" evidence="6"/>
<name>A0A0F5MQ39_9RICK</name>
<dbReference type="CDD" id="cd03230">
    <property type="entry name" value="ABC_DR_subfamily_A"/>
    <property type="match status" value="1"/>
</dbReference>
<sequence length="248" mass="27854">MDQILLPLEIKNITKSFNEHKVLKDVSLSVNQGEIFGLIGLNGVGKTTLIKIILDLLKQDDGSCNFFGIDNTSTNSRENISYLPEKFYPSQFLTGKEFLSLTLSYHKKDYDDVAVNMLAEKLGLDFKVLDNKIGKYSKGMGQKLGLLSVFLCQSPLMILDEPMSGLDPSARIQLKNMLLNYITSSNKTVFFSSHILSDIDEICNRIAVIDDGNLIFLGTPARFKKYYNESSLEQAFIKAIKKDESIFP</sequence>
<reference evidence="6 7" key="1">
    <citation type="submission" date="2015-02" db="EMBL/GenBank/DDBJ databases">
        <title>Single cell genomics of a rare environmental alphaproteobacterium provides unique insights into Rickettsiaceae evolution.</title>
        <authorList>
            <person name="Martijn J."/>
            <person name="Schulz F."/>
            <person name="Zaremba-Niedzwiedzka K."/>
            <person name="Viklund J."/>
            <person name="Stepanauskas R."/>
            <person name="Andersson S.G.E."/>
            <person name="Horn M."/>
            <person name="Guy L."/>
            <person name="Ettema T.J.G."/>
        </authorList>
    </citation>
    <scope>NUCLEOTIDE SEQUENCE [LARGE SCALE GENOMIC DNA]</scope>
    <source>
        <strain evidence="6 7">SCGC AAA041-L04</strain>
    </source>
</reference>
<keyword evidence="7" id="KW-1185">Reference proteome</keyword>
<dbReference type="GO" id="GO:0016887">
    <property type="term" value="F:ATP hydrolysis activity"/>
    <property type="evidence" value="ECO:0007669"/>
    <property type="project" value="InterPro"/>
</dbReference>